<keyword evidence="5 10" id="KW-0245">EGF-like domain</keyword>
<keyword evidence="3" id="KW-0964">Secreted</keyword>
<evidence type="ECO:0000256" key="7">
    <source>
        <dbReference type="ARBA" id="ARBA00022837"/>
    </source>
</evidence>
<comment type="similarity">
    <text evidence="2">Belongs to the fibulin family.</text>
</comment>
<evidence type="ECO:0000313" key="13">
    <source>
        <dbReference type="RefSeq" id="XP_022256499.1"/>
    </source>
</evidence>
<dbReference type="Gene3D" id="2.10.25.10">
    <property type="entry name" value="Laminin"/>
    <property type="match status" value="18"/>
</dbReference>
<feature type="domain" description="EGF-like" evidence="11">
    <location>
        <begin position="821"/>
        <end position="864"/>
    </location>
</feature>
<feature type="domain" description="EGF-like" evidence="11">
    <location>
        <begin position="694"/>
        <end position="735"/>
    </location>
</feature>
<keyword evidence="6" id="KW-0677">Repeat</keyword>
<evidence type="ECO:0000256" key="5">
    <source>
        <dbReference type="ARBA" id="ARBA00022536"/>
    </source>
</evidence>
<feature type="domain" description="EGF-like" evidence="11">
    <location>
        <begin position="780"/>
        <end position="820"/>
    </location>
</feature>
<dbReference type="PROSITE" id="PS50026">
    <property type="entry name" value="EGF_3"/>
    <property type="match status" value="5"/>
</dbReference>
<dbReference type="InterPro" id="IPR009030">
    <property type="entry name" value="Growth_fac_rcpt_cys_sf"/>
</dbReference>
<accession>A0ABM1TKU3</accession>
<dbReference type="SMART" id="SM00181">
    <property type="entry name" value="EGF"/>
    <property type="match status" value="16"/>
</dbReference>
<dbReference type="Pfam" id="PF12662">
    <property type="entry name" value="cEGF"/>
    <property type="match status" value="2"/>
</dbReference>
<evidence type="ECO:0000256" key="6">
    <source>
        <dbReference type="ARBA" id="ARBA00022737"/>
    </source>
</evidence>
<dbReference type="PROSITE" id="PS01187">
    <property type="entry name" value="EGF_CA"/>
    <property type="match status" value="8"/>
</dbReference>
<dbReference type="SUPFAM" id="SSF57184">
    <property type="entry name" value="Growth factor receptor domain"/>
    <property type="match status" value="7"/>
</dbReference>
<dbReference type="Proteomes" id="UP000694941">
    <property type="component" value="Unplaced"/>
</dbReference>
<evidence type="ECO:0000313" key="12">
    <source>
        <dbReference type="Proteomes" id="UP000694941"/>
    </source>
</evidence>
<dbReference type="InterPro" id="IPR049883">
    <property type="entry name" value="NOTCH1_EGF-like"/>
</dbReference>
<comment type="caution">
    <text evidence="10">Lacks conserved residue(s) required for the propagation of feature annotation.</text>
</comment>
<dbReference type="InterPro" id="IPR001881">
    <property type="entry name" value="EGF-like_Ca-bd_dom"/>
</dbReference>
<dbReference type="InterPro" id="IPR026823">
    <property type="entry name" value="cEGF"/>
</dbReference>
<dbReference type="InterPro" id="IPR000742">
    <property type="entry name" value="EGF"/>
</dbReference>
<dbReference type="SMART" id="SM00179">
    <property type="entry name" value="EGF_CA"/>
    <property type="match status" value="18"/>
</dbReference>
<dbReference type="RefSeq" id="XP_022256499.1">
    <property type="nucleotide sequence ID" value="XM_022400791.1"/>
</dbReference>
<keyword evidence="7" id="KW-0106">Calcium</keyword>
<dbReference type="PROSITE" id="PS01186">
    <property type="entry name" value="EGF_2"/>
    <property type="match status" value="4"/>
</dbReference>
<name>A0ABM1TKU3_LIMPO</name>
<evidence type="ECO:0000256" key="1">
    <source>
        <dbReference type="ARBA" id="ARBA00004498"/>
    </source>
</evidence>
<organism evidence="12 13">
    <name type="scientific">Limulus polyphemus</name>
    <name type="common">Atlantic horseshoe crab</name>
    <dbReference type="NCBI Taxonomy" id="6850"/>
    <lineage>
        <taxon>Eukaryota</taxon>
        <taxon>Metazoa</taxon>
        <taxon>Ecdysozoa</taxon>
        <taxon>Arthropoda</taxon>
        <taxon>Chelicerata</taxon>
        <taxon>Merostomata</taxon>
        <taxon>Xiphosura</taxon>
        <taxon>Limulidae</taxon>
        <taxon>Limulus</taxon>
    </lineage>
</organism>
<dbReference type="Pfam" id="PF07645">
    <property type="entry name" value="EGF_CA"/>
    <property type="match status" value="15"/>
</dbReference>
<evidence type="ECO:0000256" key="3">
    <source>
        <dbReference type="ARBA" id="ARBA00022525"/>
    </source>
</evidence>
<reference evidence="13" key="1">
    <citation type="submission" date="2025-08" db="UniProtKB">
        <authorList>
            <consortium name="RefSeq"/>
        </authorList>
    </citation>
    <scope>IDENTIFICATION</scope>
    <source>
        <tissue evidence="13">Muscle</tissue>
    </source>
</reference>
<comment type="subcellular location">
    <subcellularLocation>
        <location evidence="1">Secreted</location>
        <location evidence="1">Extracellular space</location>
        <location evidence="1">Extracellular matrix</location>
    </subcellularLocation>
</comment>
<dbReference type="GeneID" id="106472184"/>
<gene>
    <name evidence="13" type="primary">LOC106472184</name>
</gene>
<evidence type="ECO:0000256" key="4">
    <source>
        <dbReference type="ARBA" id="ARBA00022530"/>
    </source>
</evidence>
<dbReference type="PANTHER" id="PTHR24034">
    <property type="entry name" value="EGF-LIKE DOMAIN-CONTAINING PROTEIN"/>
    <property type="match status" value="1"/>
</dbReference>
<keyword evidence="9" id="KW-0325">Glycoprotein</keyword>
<dbReference type="InterPro" id="IPR000152">
    <property type="entry name" value="EGF-type_Asp/Asn_hydroxyl_site"/>
</dbReference>
<protein>
    <submittedName>
        <fullName evidence="13">Fibulin-1-like</fullName>
    </submittedName>
</protein>
<keyword evidence="12" id="KW-1185">Reference proteome</keyword>
<feature type="domain" description="EGF-like" evidence="11">
    <location>
        <begin position="736"/>
        <end position="779"/>
    </location>
</feature>
<keyword evidence="4" id="KW-0272">Extracellular matrix</keyword>
<evidence type="ECO:0000256" key="10">
    <source>
        <dbReference type="PROSITE-ProRule" id="PRU00076"/>
    </source>
</evidence>
<sequence>FFPCYDYLDVDECEENLHACGPEEGQCHNTAGGYECKKQCSQGFIYNTFLHSCVDIDECTLGIHTCESRETCINTVGSFYCQSVTPSVCPPGFKPVPAVPGGIDSCLDVDECEENLHSCDFTTQECVNDHGSYHCAPKVPVPSCETGFVYDDDKQECVDINECNTGDHICTPGLHECLNTEGSYRCIVQCDEGFLPSLEGVCKDIDECAEGTDFCSSQGLQCINTPGSYRCKASSPPEYDCPPGYKYSQLFQNCTDINECVEKIDDCNLQTERCVNFVGGFRCAPKVTKCPHGFKRNEITNQCVDIDECQEGTDECIKEKDYCVNIVGSYQCQSKVIPPLRQCKSGFRLDHFTGECQEINECLEDSHSCLSNQRCVNIVGSYRCENIFTFLSPNLTTFVPPTVSTVDPRCEAGLRYDIRYQSCIDINECLEGSHKCSLNQTCVNTWMGYRCEKITTTSQPRITTSTSTTVVTEEKIEDIECSSGFHFSHQYRTCIDIDECKEQSPCDEQENCQNEVGSYSCVCKIGFDRSSPTEPCRDINECPLELHNCRVGQRCENTLGSFVCIRIQSCGTGYTLDSTTGKCEDDDECELGTHNCGRGYTCRNLEGSFRCQRTTCPRGQRLLSDGTCTIPSCGVGMEVNSAGYCVDINECQQNPDICETYQRCRNSIGSYYCEDKIRCGNGFEPNQYGTACNDINECEKGTHDCRPNQTCQNRRGGYSCECPKGYQQNVRRECEDINECVQYRNQVCAQNSDCENTPGSFNCHCKSGFRQSSDGRNCEDIDECKDTPGICQQNCRNTWGSYFCSCNVGYRLQSDNRACQDIDECEEWKGRGNLCIGFCVNEPGSYSCSCPSGYRLQEDERTCEDIDECQEENVCTGSDKVCINTRGDYRCHTINCPTNYERDTQHRSRCKLKVFNCRPGDAECLKEPLSYSYSFISLTSNFPIPKTGKLKFFTLRGPLIQSSTVEFSLELVDARTPSGIEPVQQNYFSLLRQSSQNKAVLMLVKSIQGPQEIELQLKMKMYHSGLFSGTAVARIFIHVSRYEF</sequence>
<evidence type="ECO:0000256" key="8">
    <source>
        <dbReference type="ARBA" id="ARBA00023157"/>
    </source>
</evidence>
<dbReference type="InterPro" id="IPR018097">
    <property type="entry name" value="EGF_Ca-bd_CS"/>
</dbReference>
<proteinExistence type="inferred from homology"/>
<dbReference type="InterPro" id="IPR055088">
    <property type="entry name" value="Fibulin_C"/>
</dbReference>
<evidence type="ECO:0000259" key="11">
    <source>
        <dbReference type="PROSITE" id="PS50026"/>
    </source>
</evidence>
<evidence type="ECO:0000256" key="2">
    <source>
        <dbReference type="ARBA" id="ARBA00006127"/>
    </source>
</evidence>
<dbReference type="PROSITE" id="PS00010">
    <property type="entry name" value="ASX_HYDROXYL"/>
    <property type="match status" value="5"/>
</dbReference>
<feature type="domain" description="EGF-like" evidence="11">
    <location>
        <begin position="496"/>
        <end position="533"/>
    </location>
</feature>
<dbReference type="InterPro" id="IPR050751">
    <property type="entry name" value="ECM_structural_protein"/>
</dbReference>
<dbReference type="PANTHER" id="PTHR24034:SF111">
    <property type="entry name" value="FIBULIN-2-LIKE ISOFORM X1"/>
    <property type="match status" value="1"/>
</dbReference>
<feature type="non-terminal residue" evidence="13">
    <location>
        <position position="1"/>
    </location>
</feature>
<dbReference type="Pfam" id="PF22914">
    <property type="entry name" value="Fibulin_C"/>
    <property type="match status" value="1"/>
</dbReference>
<keyword evidence="8" id="KW-1015">Disulfide bond</keyword>
<evidence type="ECO:0000256" key="9">
    <source>
        <dbReference type="ARBA" id="ARBA00023180"/>
    </source>
</evidence>
<dbReference type="CDD" id="cd00054">
    <property type="entry name" value="EGF_CA"/>
    <property type="match status" value="5"/>
</dbReference>